<evidence type="ECO:0000313" key="2">
    <source>
        <dbReference type="EnsemblMetazoa" id="ISCW011625-PA"/>
    </source>
</evidence>
<dbReference type="HOGENOM" id="CLU_013929_11_0_1"/>
<evidence type="ECO:0000313" key="1">
    <source>
        <dbReference type="EMBL" id="EEC15327.1"/>
    </source>
</evidence>
<accession>B7Q905</accession>
<organism>
    <name type="scientific">Ixodes scapularis</name>
    <name type="common">Black-legged tick</name>
    <name type="synonym">Deer tick</name>
    <dbReference type="NCBI Taxonomy" id="6945"/>
    <lineage>
        <taxon>Eukaryota</taxon>
        <taxon>Metazoa</taxon>
        <taxon>Ecdysozoa</taxon>
        <taxon>Arthropoda</taxon>
        <taxon>Chelicerata</taxon>
        <taxon>Arachnida</taxon>
        <taxon>Acari</taxon>
        <taxon>Parasitiformes</taxon>
        <taxon>Ixodida</taxon>
        <taxon>Ixodoidea</taxon>
        <taxon>Ixodidae</taxon>
        <taxon>Ixodinae</taxon>
        <taxon>Ixodes</taxon>
    </lineage>
</organism>
<dbReference type="VEuPathDB" id="VectorBase:ISCW011625"/>
<dbReference type="InParanoid" id="B7Q905"/>
<dbReference type="OrthoDB" id="4327074at2759"/>
<dbReference type="EnsemblMetazoa" id="ISCW011625-RA">
    <property type="protein sequence ID" value="ISCW011625-PA"/>
    <property type="gene ID" value="ISCW011625"/>
</dbReference>
<protein>
    <recommendedName>
        <fullName evidence="4">HTH CENPB-type domain-containing protein</fullName>
    </recommendedName>
</protein>
<reference evidence="1 3" key="1">
    <citation type="submission" date="2008-03" db="EMBL/GenBank/DDBJ databases">
        <title>Annotation of Ixodes scapularis.</title>
        <authorList>
            <consortium name="Ixodes scapularis Genome Project Consortium"/>
            <person name="Caler E."/>
            <person name="Hannick L.I."/>
            <person name="Bidwell S."/>
            <person name="Joardar V."/>
            <person name="Thiagarajan M."/>
            <person name="Amedeo P."/>
            <person name="Galinsky K.J."/>
            <person name="Schobel S."/>
            <person name="Inman J."/>
            <person name="Hostetler J."/>
            <person name="Miller J."/>
            <person name="Hammond M."/>
            <person name="Megy K."/>
            <person name="Lawson D."/>
            <person name="Kodira C."/>
            <person name="Sutton G."/>
            <person name="Meyer J."/>
            <person name="Hill C.A."/>
            <person name="Birren B."/>
            <person name="Nene V."/>
            <person name="Collins F."/>
            <person name="Alarcon-Chaidez F."/>
            <person name="Wikel S."/>
            <person name="Strausberg R."/>
        </authorList>
    </citation>
    <scope>NUCLEOTIDE SEQUENCE [LARGE SCALE GENOMIC DNA]</scope>
    <source>
        <strain evidence="3">Wikel</strain>
        <strain evidence="1">Wikel colony</strain>
    </source>
</reference>
<evidence type="ECO:0000313" key="3">
    <source>
        <dbReference type="Proteomes" id="UP000001555"/>
    </source>
</evidence>
<dbReference type="VEuPathDB" id="VectorBase:ISCI011625"/>
<dbReference type="EMBL" id="DS886656">
    <property type="protein sequence ID" value="EEC15327.1"/>
    <property type="molecule type" value="Genomic_DNA"/>
</dbReference>
<dbReference type="PaxDb" id="6945-B7Q905"/>
<reference evidence="2" key="2">
    <citation type="submission" date="2020-05" db="UniProtKB">
        <authorList>
            <consortium name="EnsemblMetazoa"/>
        </authorList>
    </citation>
    <scope>IDENTIFICATION</scope>
    <source>
        <strain evidence="2">wikel</strain>
    </source>
</reference>
<sequence length="198" mass="22773">MPRVYKRKHPDRAQTSNNLILDAVRLVCDEKKSIRDVAEAFEISESSLGRTVKKYRECGDTGGIMFKSNLVYGMVFTTEAEVLLKEYLLKASKMHYGLTRMQVRSLAYEFATALKRKCPASWEQKKVAERDWFMGFMDRHPELSLRSPEATSLGRATSFNKNNADAFLSNLKSVYDRYKLTPDRIYNCDETGFTTAHN</sequence>
<dbReference type="AlphaFoldDB" id="B7Q905"/>
<name>B7Q905_IXOSC</name>
<proteinExistence type="predicted"/>
<dbReference type="VEuPathDB" id="VectorBase:ISCP_027901"/>
<feature type="non-terminal residue" evidence="1">
    <location>
        <position position="198"/>
    </location>
</feature>
<evidence type="ECO:0008006" key="4">
    <source>
        <dbReference type="Google" id="ProtNLM"/>
    </source>
</evidence>
<gene>
    <name evidence="1" type="ORF">IscW_ISCW011625</name>
</gene>
<dbReference type="EMBL" id="ABJB010299181">
    <property type="status" value="NOT_ANNOTATED_CDS"/>
    <property type="molecule type" value="Genomic_DNA"/>
</dbReference>
<dbReference type="Proteomes" id="UP000001555">
    <property type="component" value="Unassembled WGS sequence"/>
</dbReference>
<keyword evidence="3" id="KW-1185">Reference proteome</keyword>